<dbReference type="AlphaFoldDB" id="A0A261G1U3"/>
<evidence type="ECO:0000313" key="2">
    <source>
        <dbReference type="Proteomes" id="UP000216074"/>
    </source>
</evidence>
<protein>
    <submittedName>
        <fullName evidence="1">Integrase</fullName>
    </submittedName>
</protein>
<keyword evidence="2" id="KW-1185">Reference proteome</keyword>
<comment type="caution">
    <text evidence="1">The sequence shown here is derived from an EMBL/GenBank/DDBJ whole genome shotgun (WGS) entry which is preliminary data.</text>
</comment>
<name>A0A261G1U3_9BIFI</name>
<evidence type="ECO:0000313" key="1">
    <source>
        <dbReference type="EMBL" id="OZG65401.1"/>
    </source>
</evidence>
<sequence>MVRRIKAKLVLRLRDQGLSRNAIAMGYGMSKHSVIDVFDAADRFGVSYRDVEERSDDEVYAMLFPGRGVVESVARRVQRRPVPETRG</sequence>
<dbReference type="OrthoDB" id="2065409at2"/>
<organism evidence="1 2">
    <name type="scientific">Bifidobacterium hapali</name>
    <dbReference type="NCBI Taxonomy" id="1630172"/>
    <lineage>
        <taxon>Bacteria</taxon>
        <taxon>Bacillati</taxon>
        <taxon>Actinomycetota</taxon>
        <taxon>Actinomycetes</taxon>
        <taxon>Bifidobacteriales</taxon>
        <taxon>Bifidobacteriaceae</taxon>
        <taxon>Bifidobacterium</taxon>
    </lineage>
</organism>
<dbReference type="EMBL" id="MWWY01000013">
    <property type="protein sequence ID" value="OZG65401.1"/>
    <property type="molecule type" value="Genomic_DNA"/>
</dbReference>
<dbReference type="Proteomes" id="UP000216074">
    <property type="component" value="Unassembled WGS sequence"/>
</dbReference>
<gene>
    <name evidence="1" type="ORF">BHAP_0679</name>
</gene>
<reference evidence="1 2" key="1">
    <citation type="journal article" date="2017" name="BMC Genomics">
        <title>Comparative genomic and phylogenomic analyses of the Bifidobacteriaceae family.</title>
        <authorList>
            <person name="Lugli G.A."/>
            <person name="Milani C."/>
            <person name="Turroni F."/>
            <person name="Duranti S."/>
            <person name="Mancabelli L."/>
            <person name="Mangifesta M."/>
            <person name="Ferrario C."/>
            <person name="Modesto M."/>
            <person name="Mattarelli P."/>
            <person name="Jiri K."/>
            <person name="van Sinderen D."/>
            <person name="Ventura M."/>
        </authorList>
    </citation>
    <scope>NUCLEOTIDE SEQUENCE [LARGE SCALE GENOMIC DNA]</scope>
    <source>
        <strain evidence="1 2">DSM 100202</strain>
    </source>
</reference>
<dbReference type="RefSeq" id="WP_094729335.1">
    <property type="nucleotide sequence ID" value="NZ_MWWY01000013.1"/>
</dbReference>
<proteinExistence type="predicted"/>
<accession>A0A261G1U3</accession>